<evidence type="ECO:0000256" key="4">
    <source>
        <dbReference type="ARBA" id="ARBA00023002"/>
    </source>
</evidence>
<dbReference type="InterPro" id="IPR036291">
    <property type="entry name" value="NAD(P)-bd_dom_sf"/>
</dbReference>
<keyword evidence="5" id="KW-0028">Amino-acid biosynthesis</keyword>
<keyword evidence="5" id="KW-0057">Aromatic amino acid biosynthesis</keyword>
<dbReference type="GO" id="GO:0009073">
    <property type="term" value="P:aromatic amino acid family biosynthetic process"/>
    <property type="evidence" value="ECO:0007669"/>
    <property type="project" value="UniProtKB-KW"/>
</dbReference>
<evidence type="ECO:0000256" key="6">
    <source>
        <dbReference type="ARBA" id="ARBA00049442"/>
    </source>
</evidence>
<comment type="catalytic activity">
    <reaction evidence="6">
        <text>shikimate + NADP(+) = 3-dehydroshikimate + NADPH + H(+)</text>
        <dbReference type="Rhea" id="RHEA:17737"/>
        <dbReference type="ChEBI" id="CHEBI:15378"/>
        <dbReference type="ChEBI" id="CHEBI:16630"/>
        <dbReference type="ChEBI" id="CHEBI:36208"/>
        <dbReference type="ChEBI" id="CHEBI:57783"/>
        <dbReference type="ChEBI" id="CHEBI:58349"/>
        <dbReference type="EC" id="1.1.1.25"/>
    </reaction>
</comment>
<dbReference type="EMBL" id="JADILX010000062">
    <property type="protein sequence ID" value="MBO8485473.1"/>
    <property type="molecule type" value="Genomic_DNA"/>
</dbReference>
<dbReference type="PANTHER" id="PTHR21089:SF1">
    <property type="entry name" value="BIFUNCTIONAL 3-DEHYDROQUINATE DEHYDRATASE_SHIKIMATE DEHYDROGENASE, CHLOROPLASTIC"/>
    <property type="match status" value="1"/>
</dbReference>
<proteinExistence type="predicted"/>
<reference evidence="9" key="1">
    <citation type="submission" date="2020-10" db="EMBL/GenBank/DDBJ databases">
        <authorList>
            <person name="Gilroy R."/>
        </authorList>
    </citation>
    <scope>NUCLEOTIDE SEQUENCE</scope>
    <source>
        <strain evidence="9">B2-16538</strain>
    </source>
</reference>
<dbReference type="Proteomes" id="UP000823750">
    <property type="component" value="Unassembled WGS sequence"/>
</dbReference>
<evidence type="ECO:0000256" key="2">
    <source>
        <dbReference type="ARBA" id="ARBA00012962"/>
    </source>
</evidence>
<dbReference type="SUPFAM" id="SSF51735">
    <property type="entry name" value="NAD(P)-binding Rossmann-fold domains"/>
    <property type="match status" value="1"/>
</dbReference>
<dbReference type="Pfam" id="PF08501">
    <property type="entry name" value="Shikimate_dh_N"/>
    <property type="match status" value="1"/>
</dbReference>
<dbReference type="GO" id="GO:0009423">
    <property type="term" value="P:chorismate biosynthetic process"/>
    <property type="evidence" value="ECO:0007669"/>
    <property type="project" value="TreeGrafter"/>
</dbReference>
<dbReference type="GO" id="GO:0004764">
    <property type="term" value="F:shikimate 3-dehydrogenase (NADP+) activity"/>
    <property type="evidence" value="ECO:0007669"/>
    <property type="project" value="UniProtKB-EC"/>
</dbReference>
<dbReference type="AlphaFoldDB" id="A0A9D9J2L2"/>
<dbReference type="InterPro" id="IPR013708">
    <property type="entry name" value="Shikimate_DH-bd_N"/>
</dbReference>
<dbReference type="InterPro" id="IPR022893">
    <property type="entry name" value="Shikimate_DH_fam"/>
</dbReference>
<feature type="domain" description="Quinate/shikimate 5-dehydrogenase/glutamyl-tRNA reductase" evidence="7">
    <location>
        <begin position="119"/>
        <end position="195"/>
    </location>
</feature>
<gene>
    <name evidence="9" type="ORF">IAB78_03510</name>
</gene>
<keyword evidence="3" id="KW-0521">NADP</keyword>
<dbReference type="Pfam" id="PF01488">
    <property type="entry name" value="Shikimate_DH"/>
    <property type="match status" value="1"/>
</dbReference>
<dbReference type="Gene3D" id="3.40.50.10860">
    <property type="entry name" value="Leucine Dehydrogenase, chain A, domain 1"/>
    <property type="match status" value="1"/>
</dbReference>
<evidence type="ECO:0000256" key="1">
    <source>
        <dbReference type="ARBA" id="ARBA00004871"/>
    </source>
</evidence>
<comment type="caution">
    <text evidence="9">The sequence shown here is derived from an EMBL/GenBank/DDBJ whole genome shotgun (WGS) entry which is preliminary data.</text>
</comment>
<evidence type="ECO:0000313" key="9">
    <source>
        <dbReference type="EMBL" id="MBO8485473.1"/>
    </source>
</evidence>
<evidence type="ECO:0000259" key="7">
    <source>
        <dbReference type="Pfam" id="PF01488"/>
    </source>
</evidence>
<reference evidence="9" key="2">
    <citation type="journal article" date="2021" name="PeerJ">
        <title>Extensive microbial diversity within the chicken gut microbiome revealed by metagenomics and culture.</title>
        <authorList>
            <person name="Gilroy R."/>
            <person name="Ravi A."/>
            <person name="Getino M."/>
            <person name="Pursley I."/>
            <person name="Horton D.L."/>
            <person name="Alikhan N.F."/>
            <person name="Baker D."/>
            <person name="Gharbi K."/>
            <person name="Hall N."/>
            <person name="Watson M."/>
            <person name="Adriaenssens E.M."/>
            <person name="Foster-Nyarko E."/>
            <person name="Jarju S."/>
            <person name="Secka A."/>
            <person name="Antonio M."/>
            <person name="Oren A."/>
            <person name="Chaudhuri R.R."/>
            <person name="La Ragione R."/>
            <person name="Hildebrand F."/>
            <person name="Pallen M.J."/>
        </authorList>
    </citation>
    <scope>NUCLEOTIDE SEQUENCE</scope>
    <source>
        <strain evidence="9">B2-16538</strain>
    </source>
</reference>
<dbReference type="Gene3D" id="3.40.50.720">
    <property type="entry name" value="NAD(P)-binding Rossmann-like Domain"/>
    <property type="match status" value="1"/>
</dbReference>
<dbReference type="GO" id="GO:0019632">
    <property type="term" value="P:shikimate metabolic process"/>
    <property type="evidence" value="ECO:0007669"/>
    <property type="project" value="TreeGrafter"/>
</dbReference>
<accession>A0A9D9J2L2</accession>
<feature type="domain" description="Shikimate dehydrogenase substrate binding N-terminal" evidence="8">
    <location>
        <begin position="6"/>
        <end position="85"/>
    </location>
</feature>
<dbReference type="EC" id="1.1.1.25" evidence="2"/>
<dbReference type="InterPro" id="IPR006151">
    <property type="entry name" value="Shikm_DH/Glu-tRNA_Rdtase"/>
</dbReference>
<evidence type="ECO:0000256" key="3">
    <source>
        <dbReference type="ARBA" id="ARBA00022857"/>
    </source>
</evidence>
<evidence type="ECO:0000313" key="10">
    <source>
        <dbReference type="Proteomes" id="UP000823750"/>
    </source>
</evidence>
<dbReference type="PANTHER" id="PTHR21089">
    <property type="entry name" value="SHIKIMATE DEHYDROGENASE"/>
    <property type="match status" value="1"/>
</dbReference>
<sequence length="289" mass="32067">MKHFGLIGHPVSGSLSPALFQAGYREKYGRDYVYRLIEGEDFETAYRTFIEEYDGINVTAPFKEKAFRKADIADATCTKTGAANLLIKTGDGIKAYNTDYFGIQMSLLKAAGHYRKVWRTALVVGCGGAGKAAAAAAAGLSLEVTLMNRTVSRAEETAARMPEYGFRIKPLEEFCRYFREADVIIYTLPGSIPQIDALTMEDFRGGKTGCKRKFVLEANYRTPSFNAGIIGKMSEANPEAEYIPGRDWLLYQAIGGYGLFTGEEPDRHSMHEVLYPGETGHAQKCRFRP</sequence>
<organism evidence="9 10">
    <name type="scientific">Candidatus Cryptobacteroides excrementavium</name>
    <dbReference type="NCBI Taxonomy" id="2840759"/>
    <lineage>
        <taxon>Bacteria</taxon>
        <taxon>Pseudomonadati</taxon>
        <taxon>Bacteroidota</taxon>
        <taxon>Bacteroidia</taxon>
        <taxon>Bacteroidales</taxon>
        <taxon>Candidatus Cryptobacteroides</taxon>
    </lineage>
</organism>
<protein>
    <recommendedName>
        <fullName evidence="2">shikimate dehydrogenase (NADP(+))</fullName>
        <ecNumber evidence="2">1.1.1.25</ecNumber>
    </recommendedName>
</protein>
<keyword evidence="4" id="KW-0560">Oxidoreductase</keyword>
<comment type="pathway">
    <text evidence="1">Metabolic intermediate biosynthesis; chorismate biosynthesis; chorismate from D-erythrose 4-phosphate and phosphoenolpyruvate: step 4/7.</text>
</comment>
<dbReference type="SUPFAM" id="SSF53223">
    <property type="entry name" value="Aminoacid dehydrogenase-like, N-terminal domain"/>
    <property type="match status" value="1"/>
</dbReference>
<dbReference type="InterPro" id="IPR046346">
    <property type="entry name" value="Aminoacid_DH-like_N_sf"/>
</dbReference>
<evidence type="ECO:0000256" key="5">
    <source>
        <dbReference type="ARBA" id="ARBA00023141"/>
    </source>
</evidence>
<name>A0A9D9J2L2_9BACT</name>
<evidence type="ECO:0000259" key="8">
    <source>
        <dbReference type="Pfam" id="PF08501"/>
    </source>
</evidence>